<dbReference type="SUPFAM" id="SSF52058">
    <property type="entry name" value="L domain-like"/>
    <property type="match status" value="1"/>
</dbReference>
<comment type="caution">
    <text evidence="7">The sequence shown here is derived from an EMBL/GenBank/DDBJ whole genome shotgun (WGS) entry which is preliminary data.</text>
</comment>
<evidence type="ECO:0000256" key="1">
    <source>
        <dbReference type="ARBA" id="ARBA00022737"/>
    </source>
</evidence>
<dbReference type="Gene3D" id="3.40.50.300">
    <property type="entry name" value="P-loop containing nucleotide triphosphate hydrolases"/>
    <property type="match status" value="1"/>
</dbReference>
<dbReference type="Gene3D" id="1.20.5.4130">
    <property type="match status" value="1"/>
</dbReference>
<reference evidence="7 8" key="1">
    <citation type="journal article" date="2020" name="IScience">
        <title>Genome Sequencing of the Endangered Kingdonia uniflora (Circaeasteraceae, Ranunculales) Reveals Potential Mechanisms of Evolutionary Specialization.</title>
        <authorList>
            <person name="Sun Y."/>
            <person name="Deng T."/>
            <person name="Zhang A."/>
            <person name="Moore M.J."/>
            <person name="Landis J.B."/>
            <person name="Lin N."/>
            <person name="Zhang H."/>
            <person name="Zhang X."/>
            <person name="Huang J."/>
            <person name="Zhang X."/>
            <person name="Sun H."/>
            <person name="Wang H."/>
        </authorList>
    </citation>
    <scope>NUCLEOTIDE SEQUENCE [LARGE SCALE GENOMIC DNA]</scope>
    <source>
        <strain evidence="7">TB1705</strain>
        <tissue evidence="7">Leaf</tissue>
    </source>
</reference>
<dbReference type="InterPro" id="IPR041118">
    <property type="entry name" value="Rx_N"/>
</dbReference>
<dbReference type="EMBL" id="JACGCM010001144">
    <property type="protein sequence ID" value="KAF6161137.1"/>
    <property type="molecule type" value="Genomic_DNA"/>
</dbReference>
<feature type="domain" description="Disease resistance N-terminal" evidence="5">
    <location>
        <begin position="6"/>
        <end position="87"/>
    </location>
</feature>
<dbReference type="InterPro" id="IPR032675">
    <property type="entry name" value="LRR_dom_sf"/>
</dbReference>
<keyword evidence="1" id="KW-0677">Repeat</keyword>
<dbReference type="PANTHER" id="PTHR23155:SF1205">
    <property type="entry name" value="DISEASE RESISTANCE PROTEIN RPM1"/>
    <property type="match status" value="1"/>
</dbReference>
<feature type="domain" description="Disease resistance protein winged helix" evidence="6">
    <location>
        <begin position="371"/>
        <end position="441"/>
    </location>
</feature>
<accession>A0A7J7N1Z9</accession>
<dbReference type="Gene3D" id="1.10.8.430">
    <property type="entry name" value="Helical domain of apoptotic protease-activating factors"/>
    <property type="match status" value="1"/>
</dbReference>
<dbReference type="PRINTS" id="PR00364">
    <property type="entry name" value="DISEASERSIST"/>
</dbReference>
<proteinExistence type="predicted"/>
<dbReference type="Pfam" id="PF18052">
    <property type="entry name" value="Rx_N"/>
    <property type="match status" value="1"/>
</dbReference>
<dbReference type="Gene3D" id="3.80.10.10">
    <property type="entry name" value="Ribonuclease Inhibitor"/>
    <property type="match status" value="1"/>
</dbReference>
<dbReference type="Proteomes" id="UP000541444">
    <property type="component" value="Unassembled WGS sequence"/>
</dbReference>
<evidence type="ECO:0000313" key="7">
    <source>
        <dbReference type="EMBL" id="KAF6161137.1"/>
    </source>
</evidence>
<evidence type="ECO:0000259" key="6">
    <source>
        <dbReference type="Pfam" id="PF23559"/>
    </source>
</evidence>
<gene>
    <name evidence="7" type="ORF">GIB67_007778</name>
</gene>
<dbReference type="InterPro" id="IPR042197">
    <property type="entry name" value="Apaf_helical"/>
</dbReference>
<evidence type="ECO:0000313" key="8">
    <source>
        <dbReference type="Proteomes" id="UP000541444"/>
    </source>
</evidence>
<dbReference type="InterPro" id="IPR036388">
    <property type="entry name" value="WH-like_DNA-bd_sf"/>
</dbReference>
<dbReference type="Pfam" id="PF23559">
    <property type="entry name" value="WHD_DRP"/>
    <property type="match status" value="1"/>
</dbReference>
<dbReference type="CDD" id="cd14798">
    <property type="entry name" value="RX-CC_like"/>
    <property type="match status" value="1"/>
</dbReference>
<dbReference type="InterPro" id="IPR027417">
    <property type="entry name" value="P-loop_NTPase"/>
</dbReference>
<evidence type="ECO:0000256" key="3">
    <source>
        <dbReference type="ARBA" id="ARBA00022821"/>
    </source>
</evidence>
<dbReference type="Pfam" id="PF00931">
    <property type="entry name" value="NB-ARC"/>
    <property type="match status" value="1"/>
</dbReference>
<dbReference type="Gene3D" id="1.10.10.10">
    <property type="entry name" value="Winged helix-like DNA-binding domain superfamily/Winged helix DNA-binding domain"/>
    <property type="match status" value="1"/>
</dbReference>
<organism evidence="7 8">
    <name type="scientific">Kingdonia uniflora</name>
    <dbReference type="NCBI Taxonomy" id="39325"/>
    <lineage>
        <taxon>Eukaryota</taxon>
        <taxon>Viridiplantae</taxon>
        <taxon>Streptophyta</taxon>
        <taxon>Embryophyta</taxon>
        <taxon>Tracheophyta</taxon>
        <taxon>Spermatophyta</taxon>
        <taxon>Magnoliopsida</taxon>
        <taxon>Ranunculales</taxon>
        <taxon>Circaeasteraceae</taxon>
        <taxon>Kingdonia</taxon>
    </lineage>
</organism>
<name>A0A7J7N1Z9_9MAGN</name>
<dbReference type="OrthoDB" id="646178at2759"/>
<dbReference type="GO" id="GO:0098542">
    <property type="term" value="P:defense response to other organism"/>
    <property type="evidence" value="ECO:0007669"/>
    <property type="project" value="TreeGrafter"/>
</dbReference>
<dbReference type="FunFam" id="1.10.10.10:FF:000322">
    <property type="entry name" value="Probable disease resistance protein At1g63360"/>
    <property type="match status" value="1"/>
</dbReference>
<dbReference type="InterPro" id="IPR058922">
    <property type="entry name" value="WHD_DRP"/>
</dbReference>
<evidence type="ECO:0000259" key="4">
    <source>
        <dbReference type="Pfam" id="PF00931"/>
    </source>
</evidence>
<keyword evidence="3" id="KW-0611">Plant defense</keyword>
<keyword evidence="8" id="KW-1185">Reference proteome</keyword>
<keyword evidence="2" id="KW-0547">Nucleotide-binding</keyword>
<dbReference type="InterPro" id="IPR038005">
    <property type="entry name" value="RX-like_CC"/>
</dbReference>
<dbReference type="InterPro" id="IPR002182">
    <property type="entry name" value="NB-ARC"/>
</dbReference>
<dbReference type="AlphaFoldDB" id="A0A7J7N1Z9"/>
<feature type="domain" description="NB-ARC" evidence="4">
    <location>
        <begin position="152"/>
        <end position="276"/>
    </location>
</feature>
<dbReference type="InterPro" id="IPR044974">
    <property type="entry name" value="Disease_R_plants"/>
</dbReference>
<dbReference type="PANTHER" id="PTHR23155">
    <property type="entry name" value="DISEASE RESISTANCE PROTEIN RP"/>
    <property type="match status" value="1"/>
</dbReference>
<dbReference type="SUPFAM" id="SSF52540">
    <property type="entry name" value="P-loop containing nucleoside triphosphate hydrolases"/>
    <property type="match status" value="1"/>
</dbReference>
<evidence type="ECO:0000256" key="2">
    <source>
        <dbReference type="ARBA" id="ARBA00022741"/>
    </source>
</evidence>
<dbReference type="GO" id="GO:0043531">
    <property type="term" value="F:ADP binding"/>
    <property type="evidence" value="ECO:0007669"/>
    <property type="project" value="InterPro"/>
</dbReference>
<evidence type="ECO:0000259" key="5">
    <source>
        <dbReference type="Pfam" id="PF18052"/>
    </source>
</evidence>
<sequence>MDVGGVVSVLVDRLAVLLIQETVFLNSVKGELEWIVGELRQIKCYLKGADAREGDKNVKNWVDDLRDLAFDAEDVIEDYILKRKLRKEIGFIKYGIENIASEAGQSSISASERLSLYRQISHDLDEHDIVGFREDVNVLTTRLIEQPLRRCNHFEARAWINVSQVYDPKALLQDLAKEFMNLKSEDSGKMNVEELKEIVREFLKGKKYLVVMDDVWTSDVWKVLKASLPDTKNGSKIVTTTRIMEVALQVDSVSPPHELKPLSDDDSWDLFTKKVTIAHNNTPSSEKCSFPIQLEELGRKIVKTCGGLPLAIILLGGLLIGKLEDYKAWSILLEKIYWQLSQDLTPCTQILALSNNDLPSYLKPCFLYLGIYPEDYEITAQRLIKMWIAEGFIVQRGNEIAEDIGEEYLEELGGRCMVQITRRRPSKYIKKFRIHDLLRDLSISKAKEAGFLLIESNTTTLEPFTHSLTRESMEPTNLRSWVKFTIHVRDINDALSNLHQLRHLRAFGLALNSPSNVGSTSSKLQTLNELGISKWSRVKDGCDNCTNLKQLGLDGDLLLHEEDISNWISNLDKLECLLLKKETNRTEEDMLKNPIERFSIFSKNHTNLYKLLLGGVYIEKLSTQLLQLYLGGIHNKGDIISTLGKLPNLVFLSLLDCSLHAKEMIFSQRGFPKLRDLQLLELNDLKEVKVEEGSLRSLRVLYIGECTNLKMFRDGLQHVTTLQKLYLLGEDWRNVAHVPTVITL</sequence>
<protein>
    <submittedName>
        <fullName evidence="7">Uncharacterized protein</fullName>
    </submittedName>
</protein>